<name>A0A0K9GPQ8_9BACI</name>
<dbReference type="PATRIC" id="fig|1679170.3.peg.722"/>
<proteinExistence type="predicted"/>
<dbReference type="InterPro" id="IPR025648">
    <property type="entry name" value="DUF4358"/>
</dbReference>
<dbReference type="EMBL" id="LFZW01000001">
    <property type="protein sequence ID" value="KMY48679.1"/>
    <property type="molecule type" value="Genomic_DNA"/>
</dbReference>
<dbReference type="AlphaFoldDB" id="A0A0K9GPQ8"/>
<gene>
    <name evidence="1" type="ORF">AC625_03450</name>
</gene>
<comment type="caution">
    <text evidence="1">The sequence shown here is derived from an EMBL/GenBank/DDBJ whole genome shotgun (WGS) entry which is preliminary data.</text>
</comment>
<keyword evidence="2" id="KW-1185">Reference proteome</keyword>
<dbReference type="OrthoDB" id="2605982at2"/>
<evidence type="ECO:0008006" key="3">
    <source>
        <dbReference type="Google" id="ProtNLM"/>
    </source>
</evidence>
<evidence type="ECO:0000313" key="2">
    <source>
        <dbReference type="Proteomes" id="UP000037146"/>
    </source>
</evidence>
<protein>
    <recommendedName>
        <fullName evidence="3">DUF4358 domain-containing protein</fullName>
    </recommendedName>
</protein>
<dbReference type="STRING" id="1679170.AC625_03450"/>
<dbReference type="PROSITE" id="PS51257">
    <property type="entry name" value="PROKAR_LIPOPROTEIN"/>
    <property type="match status" value="1"/>
</dbReference>
<evidence type="ECO:0000313" key="1">
    <source>
        <dbReference type="EMBL" id="KMY48679.1"/>
    </source>
</evidence>
<accession>A0A0K9GPQ8</accession>
<dbReference type="RefSeq" id="WP_049680005.1">
    <property type="nucleotide sequence ID" value="NZ_JBIVOD010000003.1"/>
</dbReference>
<organism evidence="1 2">
    <name type="scientific">Peribacillus loiseleuriae</name>
    <dbReference type="NCBI Taxonomy" id="1679170"/>
    <lineage>
        <taxon>Bacteria</taxon>
        <taxon>Bacillati</taxon>
        <taxon>Bacillota</taxon>
        <taxon>Bacilli</taxon>
        <taxon>Bacillales</taxon>
        <taxon>Bacillaceae</taxon>
        <taxon>Peribacillus</taxon>
    </lineage>
</organism>
<reference evidence="2" key="1">
    <citation type="submission" date="2015-07" db="EMBL/GenBank/DDBJ databases">
        <title>Genome sequencing project for genomic taxonomy and phylogenomics of Bacillus-like bacteria.</title>
        <authorList>
            <person name="Liu B."/>
            <person name="Wang J."/>
            <person name="Zhu Y."/>
            <person name="Liu G."/>
            <person name="Chen Q."/>
            <person name="Chen Z."/>
            <person name="Lan J."/>
            <person name="Che J."/>
            <person name="Ge C."/>
            <person name="Shi H."/>
            <person name="Pan Z."/>
            <person name="Liu X."/>
        </authorList>
    </citation>
    <scope>NUCLEOTIDE SEQUENCE [LARGE SCALE GENOMIC DNA]</scope>
    <source>
        <strain evidence="2">FJAT-27997</strain>
    </source>
</reference>
<dbReference type="Proteomes" id="UP000037146">
    <property type="component" value="Unassembled WGS sequence"/>
</dbReference>
<dbReference type="Pfam" id="PF14270">
    <property type="entry name" value="DUF4358"/>
    <property type="match status" value="1"/>
</dbReference>
<sequence>MKKRMMVFMFTLVLGMVITGCSKDKSDAIEAKMPAKEMAEKMVKEVEEPALIELQPDEVKEIYNLDPEKLDEYSIRIPLMSVKTNEIAILKVKDAKDVPDVESAVKQRVENVKKQFEHYLPDQYENAKNYKLVTKGNYVLLVISEKADELVKVYDSFFDQK</sequence>